<dbReference type="SUPFAM" id="SSF51197">
    <property type="entry name" value="Clavaminate synthase-like"/>
    <property type="match status" value="1"/>
</dbReference>
<dbReference type="Gene3D" id="1.25.10.10">
    <property type="entry name" value="Leucine-rich Repeat Variant"/>
    <property type="match status" value="1"/>
</dbReference>
<evidence type="ECO:0000313" key="1">
    <source>
        <dbReference type="EMBL" id="CAE0117042.1"/>
    </source>
</evidence>
<organism evidence="1">
    <name type="scientific">Haptolina ericina</name>
    <dbReference type="NCBI Taxonomy" id="156174"/>
    <lineage>
        <taxon>Eukaryota</taxon>
        <taxon>Haptista</taxon>
        <taxon>Haptophyta</taxon>
        <taxon>Prymnesiophyceae</taxon>
        <taxon>Prymnesiales</taxon>
        <taxon>Prymnesiaceae</taxon>
        <taxon>Haptolina</taxon>
    </lineage>
</organism>
<dbReference type="AlphaFoldDB" id="A0A7S3AYC8"/>
<sequence>MTATGDFVPTLLDDEAMRGFIVNGFHIVHPESMGLSSDFHTSIANELSQRFDDESVRSDARNAYHDSLLQELPALRQLFADPVVNGALSSILGRDWSLHSHSYVHDRFPTTAEQREMVHKDGGFAGCYDGLVTRTRWALLLYYPTAVASDFGPTEVVPGTHYLFQNPQPDPTIQCTPLTSTAPGTLVISSYELWHRATFNRATATPRRARFMLKFMAGRLTEPEAGRPSWATSSAPSTAPPLCPRLLPPLWRTADEAKAGDCALRAAHEEAWRWHLGGSSSVEVTGEGDNAIDIGALQRSLDAPDEAERLAAAIRLGRAGHLAPLLSDLRTKAAEGRRTFLASADSWKEDDGQPTRPEGFFGRRWLVGSAHVGLAAGGRAAAKAVGKLLDSGTEPWWVRAAAAQTLAEMGKDAAEAAPNLRVALRDEEEWVGLAAAEALGCLAPSIDGANERALADAVLEPVARPVKWPFHANRFRGKWPLVALAKLAGQQGFSRLPSDAREAVVTALASEAGREGTSRVGDPVLRSGAGWWAELGLRRAAGAEQTSPGCWF</sequence>
<protein>
    <submittedName>
        <fullName evidence="1">Uncharacterized protein</fullName>
    </submittedName>
</protein>
<dbReference type="Gene3D" id="2.60.120.620">
    <property type="entry name" value="q2cbj1_9rhob like domain"/>
    <property type="match status" value="1"/>
</dbReference>
<dbReference type="Pfam" id="PF05721">
    <property type="entry name" value="PhyH"/>
    <property type="match status" value="1"/>
</dbReference>
<dbReference type="SUPFAM" id="SSF48371">
    <property type="entry name" value="ARM repeat"/>
    <property type="match status" value="1"/>
</dbReference>
<name>A0A7S3AYC8_9EUKA</name>
<reference evidence="1" key="1">
    <citation type="submission" date="2021-01" db="EMBL/GenBank/DDBJ databases">
        <authorList>
            <person name="Corre E."/>
            <person name="Pelletier E."/>
            <person name="Niang G."/>
            <person name="Scheremetjew M."/>
            <person name="Finn R."/>
            <person name="Kale V."/>
            <person name="Holt S."/>
            <person name="Cochrane G."/>
            <person name="Meng A."/>
            <person name="Brown T."/>
            <person name="Cohen L."/>
        </authorList>
    </citation>
    <scope>NUCLEOTIDE SEQUENCE</scope>
    <source>
        <strain evidence="1">CCMP281</strain>
    </source>
</reference>
<dbReference type="EMBL" id="HBHX01031838">
    <property type="protein sequence ID" value="CAE0117042.1"/>
    <property type="molecule type" value="Transcribed_RNA"/>
</dbReference>
<gene>
    <name evidence="1" type="ORF">HERI1096_LOCUS17741</name>
</gene>
<dbReference type="InterPro" id="IPR011989">
    <property type="entry name" value="ARM-like"/>
</dbReference>
<accession>A0A7S3AYC8</accession>
<dbReference type="Pfam" id="PF13646">
    <property type="entry name" value="HEAT_2"/>
    <property type="match status" value="1"/>
</dbReference>
<dbReference type="InterPro" id="IPR016024">
    <property type="entry name" value="ARM-type_fold"/>
</dbReference>
<dbReference type="InterPro" id="IPR008775">
    <property type="entry name" value="Phytyl_CoA_dOase-like"/>
</dbReference>
<proteinExistence type="predicted"/>